<accession>A0A8S5T9S8</accession>
<name>A0A8S5T9S8_9CAUD</name>
<reference evidence="1" key="1">
    <citation type="journal article" date="2021" name="Proc. Natl. Acad. Sci. U.S.A.">
        <title>A Catalog of Tens of Thousands of Viruses from Human Metagenomes Reveals Hidden Associations with Chronic Diseases.</title>
        <authorList>
            <person name="Tisza M.J."/>
            <person name="Buck C.B."/>
        </authorList>
    </citation>
    <scope>NUCLEOTIDE SEQUENCE</scope>
    <source>
        <strain evidence="1">CtUM413</strain>
    </source>
</reference>
<organism evidence="1">
    <name type="scientific">Siphoviridae sp. ctUM413</name>
    <dbReference type="NCBI Taxonomy" id="2827879"/>
    <lineage>
        <taxon>Viruses</taxon>
        <taxon>Duplodnaviria</taxon>
        <taxon>Heunggongvirae</taxon>
        <taxon>Uroviricota</taxon>
        <taxon>Caudoviricetes</taxon>
    </lineage>
</organism>
<dbReference type="EMBL" id="BK032781">
    <property type="protein sequence ID" value="DAF60025.1"/>
    <property type="molecule type" value="Genomic_DNA"/>
</dbReference>
<proteinExistence type="predicted"/>
<protein>
    <submittedName>
        <fullName evidence="1">Uncharacterized protein</fullName>
    </submittedName>
</protein>
<sequence length="34" mass="3538">MGLNSSGGLVISSPRKDKPCGYLGYLGGLDRVNL</sequence>
<evidence type="ECO:0000313" key="1">
    <source>
        <dbReference type="EMBL" id="DAF60025.1"/>
    </source>
</evidence>